<dbReference type="EMBL" id="MRTP01000029">
    <property type="protein sequence ID" value="OMF43593.1"/>
    <property type="molecule type" value="Genomic_DNA"/>
</dbReference>
<name>A0A1R1DVG2_9BACL</name>
<keyword evidence="1" id="KW-0472">Membrane</keyword>
<keyword evidence="1" id="KW-1133">Transmembrane helix</keyword>
<keyword evidence="3" id="KW-1185">Reference proteome</keyword>
<feature type="transmembrane region" description="Helical" evidence="1">
    <location>
        <begin position="83"/>
        <end position="101"/>
    </location>
</feature>
<evidence type="ECO:0000256" key="1">
    <source>
        <dbReference type="SAM" id="Phobius"/>
    </source>
</evidence>
<protein>
    <submittedName>
        <fullName evidence="2">Uncharacterized protein</fullName>
    </submittedName>
</protein>
<gene>
    <name evidence="2" type="ORF">BK138_35240</name>
</gene>
<sequence>MDIAKKELVVNLCLLSLVLSILNGALVVHINHSLVSDTPYASGPGDFVVFVFFFLILYGFHAVVSFLHFAAAAFARRSLVTRLAVFNAAGLALVGAIYVYIQDVTVLFLVSSLGIFSLATAVMNRKKVVD</sequence>
<dbReference type="AlphaFoldDB" id="A0A1R1DVG2"/>
<evidence type="ECO:0000313" key="3">
    <source>
        <dbReference type="Proteomes" id="UP000187172"/>
    </source>
</evidence>
<organism evidence="2 3">
    <name type="scientific">Paenibacillus rhizosphaerae</name>
    <dbReference type="NCBI Taxonomy" id="297318"/>
    <lineage>
        <taxon>Bacteria</taxon>
        <taxon>Bacillati</taxon>
        <taxon>Bacillota</taxon>
        <taxon>Bacilli</taxon>
        <taxon>Bacillales</taxon>
        <taxon>Paenibacillaceae</taxon>
        <taxon>Paenibacillus</taxon>
    </lineage>
</organism>
<feature type="transmembrane region" description="Helical" evidence="1">
    <location>
        <begin position="48"/>
        <end position="71"/>
    </location>
</feature>
<reference evidence="2 3" key="1">
    <citation type="submission" date="2016-11" db="EMBL/GenBank/DDBJ databases">
        <title>Paenibacillus species isolates.</title>
        <authorList>
            <person name="Beno S.M."/>
        </authorList>
    </citation>
    <scope>NUCLEOTIDE SEQUENCE [LARGE SCALE GENOMIC DNA]</scope>
    <source>
        <strain evidence="2 3">FSL R5-0378</strain>
    </source>
</reference>
<comment type="caution">
    <text evidence="2">The sequence shown here is derived from an EMBL/GenBank/DDBJ whole genome shotgun (WGS) entry which is preliminary data.</text>
</comment>
<accession>A0A1R1DVG2</accession>
<dbReference type="Proteomes" id="UP000187172">
    <property type="component" value="Unassembled WGS sequence"/>
</dbReference>
<keyword evidence="1" id="KW-0812">Transmembrane</keyword>
<evidence type="ECO:0000313" key="2">
    <source>
        <dbReference type="EMBL" id="OMF43593.1"/>
    </source>
</evidence>
<dbReference type="RefSeq" id="WP_076177056.1">
    <property type="nucleotide sequence ID" value="NZ_MRTP01000029.1"/>
</dbReference>
<proteinExistence type="predicted"/>
<feature type="transmembrane region" description="Helical" evidence="1">
    <location>
        <begin position="107"/>
        <end position="124"/>
    </location>
</feature>